<keyword evidence="2" id="KW-1185">Reference proteome</keyword>
<dbReference type="InterPro" id="IPR008042">
    <property type="entry name" value="Retrotrans_Pao"/>
</dbReference>
<evidence type="ECO:0000313" key="2">
    <source>
        <dbReference type="Proteomes" id="UP000887159"/>
    </source>
</evidence>
<protein>
    <recommendedName>
        <fullName evidence="3">Peptidase aspartic putative domain-containing protein</fullName>
    </recommendedName>
</protein>
<accession>A0A8X6R4Z5</accession>
<dbReference type="Pfam" id="PF05380">
    <property type="entry name" value="Peptidase_A17"/>
    <property type="match status" value="1"/>
</dbReference>
<dbReference type="EMBL" id="BMAU01021004">
    <property type="protein sequence ID" value="GFX86179.1"/>
    <property type="molecule type" value="Genomic_DNA"/>
</dbReference>
<evidence type="ECO:0000313" key="1">
    <source>
        <dbReference type="EMBL" id="GFX86179.1"/>
    </source>
</evidence>
<gene>
    <name evidence="1" type="primary">AVEN_78029_1</name>
    <name evidence="1" type="ORF">TNCV_2560611</name>
</gene>
<name>A0A8X6R4Z5_TRICX</name>
<dbReference type="Proteomes" id="UP000887159">
    <property type="component" value="Unassembled WGS sequence"/>
</dbReference>
<sequence length="251" mass="28570">MRGCVDLVVGSQFLNERLEVNAFILNKSHFTNTVEVLDVKNLDNLKLIPQLDEDFMRPKECDIILGSDCFFEIFCSGKIVDSKNEPIAQRTMFGWVVPGKLNVKNKEPHVYSHFLSTENELNTDSLFFPSEEALATKWKKFQKEFEQVCSIHIPRWIHIASQQITLHDFCDASELAYASVIYAVQPQADGNTKVTLLVAKLRVAPLKPVSIPKLELNSALLLARLYATCKNILKEHDVHFYAWTDSQVVLS</sequence>
<evidence type="ECO:0008006" key="3">
    <source>
        <dbReference type="Google" id="ProtNLM"/>
    </source>
</evidence>
<dbReference type="AlphaFoldDB" id="A0A8X6R4Z5"/>
<proteinExistence type="predicted"/>
<comment type="caution">
    <text evidence="1">The sequence shown here is derived from an EMBL/GenBank/DDBJ whole genome shotgun (WGS) entry which is preliminary data.</text>
</comment>
<reference evidence="1" key="1">
    <citation type="submission" date="2020-08" db="EMBL/GenBank/DDBJ databases">
        <title>Multicomponent nature underlies the extraordinary mechanical properties of spider dragline silk.</title>
        <authorList>
            <person name="Kono N."/>
            <person name="Nakamura H."/>
            <person name="Mori M."/>
            <person name="Yoshida Y."/>
            <person name="Ohtoshi R."/>
            <person name="Malay A.D."/>
            <person name="Moran D.A.P."/>
            <person name="Tomita M."/>
            <person name="Numata K."/>
            <person name="Arakawa K."/>
        </authorList>
    </citation>
    <scope>NUCLEOTIDE SEQUENCE</scope>
</reference>
<organism evidence="1 2">
    <name type="scientific">Trichonephila clavipes</name>
    <name type="common">Golden silk orbweaver</name>
    <name type="synonym">Nephila clavipes</name>
    <dbReference type="NCBI Taxonomy" id="2585209"/>
    <lineage>
        <taxon>Eukaryota</taxon>
        <taxon>Metazoa</taxon>
        <taxon>Ecdysozoa</taxon>
        <taxon>Arthropoda</taxon>
        <taxon>Chelicerata</taxon>
        <taxon>Arachnida</taxon>
        <taxon>Araneae</taxon>
        <taxon>Araneomorphae</taxon>
        <taxon>Entelegynae</taxon>
        <taxon>Araneoidea</taxon>
        <taxon>Nephilidae</taxon>
        <taxon>Trichonephila</taxon>
    </lineage>
</organism>
<dbReference type="PANTHER" id="PTHR47331">
    <property type="entry name" value="PHD-TYPE DOMAIN-CONTAINING PROTEIN"/>
    <property type="match status" value="1"/>
</dbReference>